<dbReference type="PANTHER" id="PTHR10120">
    <property type="entry name" value="CAAX PRENYL PROTEASE 1"/>
    <property type="match status" value="1"/>
</dbReference>
<protein>
    <recommendedName>
        <fullName evidence="13">CAAX prenyl protease</fullName>
        <ecNumber evidence="13">3.4.24.84</ecNumber>
    </recommendedName>
</protein>
<keyword evidence="8 13" id="KW-1133">Transmembrane helix</keyword>
<dbReference type="EC" id="3.4.24.84" evidence="13"/>
<dbReference type="Pfam" id="PF16491">
    <property type="entry name" value="Peptidase_M48_N"/>
    <property type="match status" value="1"/>
</dbReference>
<gene>
    <name evidence="17" type="ORF">U0070_001511</name>
</gene>
<evidence type="ECO:0000256" key="6">
    <source>
        <dbReference type="ARBA" id="ARBA00022824"/>
    </source>
</evidence>
<feature type="binding site" evidence="12">
    <location>
        <position position="232"/>
    </location>
    <ligand>
        <name>Zn(2+)</name>
        <dbReference type="ChEBI" id="CHEBI:29105"/>
        <note>catalytic</note>
    </ligand>
</feature>
<keyword evidence="5 13" id="KW-0378">Hydrolase</keyword>
<feature type="domain" description="Peptidase M48" evidence="15">
    <location>
        <begin position="129"/>
        <end position="188"/>
    </location>
</feature>
<dbReference type="GO" id="GO:0005789">
    <property type="term" value="C:endoplasmic reticulum membrane"/>
    <property type="evidence" value="ECO:0007669"/>
    <property type="project" value="UniProtKB-SubCell"/>
</dbReference>
<dbReference type="GO" id="GO:0071586">
    <property type="term" value="P:CAAX-box protein processing"/>
    <property type="evidence" value="ECO:0007669"/>
    <property type="project" value="UniProtKB-UniRule"/>
</dbReference>
<reference evidence="17 18" key="1">
    <citation type="journal article" date="2023" name="bioRxiv">
        <title>Conserved and derived expression patterns and positive selection on dental genes reveal complex evolutionary context of ever-growing rodent molars.</title>
        <authorList>
            <person name="Calamari Z.T."/>
            <person name="Song A."/>
            <person name="Cohen E."/>
            <person name="Akter M."/>
            <person name="Roy R.D."/>
            <person name="Hallikas O."/>
            <person name="Christensen M.M."/>
            <person name="Li P."/>
            <person name="Marangoni P."/>
            <person name="Jernvall J."/>
            <person name="Klein O.D."/>
        </authorList>
    </citation>
    <scope>NUCLEOTIDE SEQUENCE [LARGE SCALE GENOMIC DNA]</scope>
    <source>
        <strain evidence="17">V071</strain>
    </source>
</reference>
<evidence type="ECO:0000259" key="16">
    <source>
        <dbReference type="Pfam" id="PF16491"/>
    </source>
</evidence>
<evidence type="ECO:0000256" key="11">
    <source>
        <dbReference type="ARBA" id="ARBA00044456"/>
    </source>
</evidence>
<evidence type="ECO:0000256" key="4">
    <source>
        <dbReference type="ARBA" id="ARBA00022723"/>
    </source>
</evidence>
<name>A0AAW0IE41_MYOGA</name>
<keyword evidence="10 13" id="KW-0472">Membrane</keyword>
<organism evidence="17 18">
    <name type="scientific">Myodes glareolus</name>
    <name type="common">Bank vole</name>
    <name type="synonym">Clethrionomys glareolus</name>
    <dbReference type="NCBI Taxonomy" id="447135"/>
    <lineage>
        <taxon>Eukaryota</taxon>
        <taxon>Metazoa</taxon>
        <taxon>Chordata</taxon>
        <taxon>Craniata</taxon>
        <taxon>Vertebrata</taxon>
        <taxon>Euteleostomi</taxon>
        <taxon>Mammalia</taxon>
        <taxon>Eutheria</taxon>
        <taxon>Euarchontoglires</taxon>
        <taxon>Glires</taxon>
        <taxon>Rodentia</taxon>
        <taxon>Myomorpha</taxon>
        <taxon>Muroidea</taxon>
        <taxon>Cricetidae</taxon>
        <taxon>Arvicolinae</taxon>
        <taxon>Myodes</taxon>
    </lineage>
</organism>
<evidence type="ECO:0000256" key="13">
    <source>
        <dbReference type="RuleBase" id="RU366005"/>
    </source>
</evidence>
<comment type="caution">
    <text evidence="17">The sequence shown here is derived from an EMBL/GenBank/DDBJ whole genome shotgun (WGS) entry which is preliminary data.</text>
</comment>
<evidence type="ECO:0000259" key="15">
    <source>
        <dbReference type="Pfam" id="PF01435"/>
    </source>
</evidence>
<evidence type="ECO:0000256" key="2">
    <source>
        <dbReference type="ARBA" id="ARBA00022670"/>
    </source>
</evidence>
<feature type="domain" description="Peptidase M48" evidence="15">
    <location>
        <begin position="217"/>
        <end position="289"/>
    </location>
</feature>
<comment type="function">
    <text evidence="13">Proteolytically removes the C-terminal three residues of farnesylated proteins.</text>
</comment>
<keyword evidence="6 13" id="KW-0256">Endoplasmic reticulum</keyword>
<keyword evidence="9 13" id="KW-0482">Metalloprotease</keyword>
<evidence type="ECO:0000256" key="8">
    <source>
        <dbReference type="ARBA" id="ARBA00022989"/>
    </source>
</evidence>
<dbReference type="InterPro" id="IPR027057">
    <property type="entry name" value="CAXX_Prtase_1"/>
</dbReference>
<keyword evidence="7 12" id="KW-0862">Zinc</keyword>
<evidence type="ECO:0000256" key="5">
    <source>
        <dbReference type="ARBA" id="ARBA00022801"/>
    </source>
</evidence>
<keyword evidence="3 13" id="KW-0812">Transmembrane</keyword>
<dbReference type="InterPro" id="IPR032456">
    <property type="entry name" value="Peptidase_M48_N"/>
</dbReference>
<dbReference type="Proteomes" id="UP001488838">
    <property type="component" value="Unassembled WGS sequence"/>
</dbReference>
<evidence type="ECO:0000256" key="3">
    <source>
        <dbReference type="ARBA" id="ARBA00022692"/>
    </source>
</evidence>
<comment type="catalytic activity">
    <reaction evidence="11 13">
        <text>Hydrolyzes the peptide bond -P2-(S-farnesyl or geranylgeranyl)C-P1'-P2'-P3'-COOH where P1' and P2' are amino acids with aliphatic side chains and P3' is any C-terminal residue.</text>
        <dbReference type="EC" id="3.4.24.84"/>
    </reaction>
</comment>
<sequence length="292" mass="33623">MGMWASVDTMWDFPVEKRIFGAVLIFSWTVYLWETFLAQRQLILLFGGIPYLWRLSGRVCGSAGFGPEYEIIQSLVFLLLATLYSALTGLPWSLYNTFVIEEKHGFNHQVLVTIYADYIAPLFDKFTPLPEGKLKQEIEVMAKSIDFPLTKVYVVEGSKRSSHSNAYFYGFFKNKRIVLFDTLLEDYSVQNKDNQEEPGTEPRNEGEGDSEEIRAKVKVLSFCLTVLSRRFEFQADAFAKKLGMAKDLYSALIKLNKDNLGFPVSDWLFSTWHYSHPPLLERLQALKDTKQD</sequence>
<keyword evidence="4 12" id="KW-0479">Metal-binding</keyword>
<dbReference type="CDD" id="cd07343">
    <property type="entry name" value="M48A_Zmpste24p_like"/>
    <property type="match status" value="1"/>
</dbReference>
<evidence type="ECO:0000313" key="18">
    <source>
        <dbReference type="Proteomes" id="UP001488838"/>
    </source>
</evidence>
<dbReference type="GO" id="GO:0004222">
    <property type="term" value="F:metalloendopeptidase activity"/>
    <property type="evidence" value="ECO:0007669"/>
    <property type="project" value="UniProtKB-UniRule"/>
</dbReference>
<dbReference type="EMBL" id="JBBHLL010000152">
    <property type="protein sequence ID" value="KAK7812413.1"/>
    <property type="molecule type" value="Genomic_DNA"/>
</dbReference>
<dbReference type="AlphaFoldDB" id="A0AAW0IE41"/>
<feature type="domain" description="CAAX prenyl protease 1 N-terminal" evidence="16">
    <location>
        <begin position="38"/>
        <end position="119"/>
    </location>
</feature>
<evidence type="ECO:0000256" key="7">
    <source>
        <dbReference type="ARBA" id="ARBA00022833"/>
    </source>
</evidence>
<comment type="similarity">
    <text evidence="13">Belongs to the peptidase M48A family.</text>
</comment>
<dbReference type="Pfam" id="PF01435">
    <property type="entry name" value="Peptidase_M48"/>
    <property type="match status" value="2"/>
</dbReference>
<evidence type="ECO:0000256" key="1">
    <source>
        <dbReference type="ARBA" id="ARBA00004477"/>
    </source>
</evidence>
<evidence type="ECO:0000256" key="9">
    <source>
        <dbReference type="ARBA" id="ARBA00023049"/>
    </source>
</evidence>
<dbReference type="Gene3D" id="3.30.2010.10">
    <property type="entry name" value="Metalloproteases ('zincins'), catalytic domain"/>
    <property type="match status" value="1"/>
</dbReference>
<evidence type="ECO:0000256" key="12">
    <source>
        <dbReference type="PIRSR" id="PIRSR627057-2"/>
    </source>
</evidence>
<keyword evidence="2 13" id="KW-0645">Protease</keyword>
<proteinExistence type="inferred from homology"/>
<feature type="region of interest" description="Disordered" evidence="14">
    <location>
        <begin position="191"/>
        <end position="210"/>
    </location>
</feature>
<comment type="caution">
    <text evidence="13">Lacks conserved residue(s) required for the propagation of feature annotation.</text>
</comment>
<dbReference type="FunFam" id="3.30.2010.10:FF:000002">
    <property type="entry name" value="CAAX prenyl protease"/>
    <property type="match status" value="1"/>
</dbReference>
<dbReference type="InterPro" id="IPR001915">
    <property type="entry name" value="Peptidase_M48"/>
</dbReference>
<comment type="cofactor">
    <cofactor evidence="12 13">
        <name>Zn(2+)</name>
        <dbReference type="ChEBI" id="CHEBI:29105"/>
    </cofactor>
    <text evidence="12 13">Binds 1 zinc ion per subunit.</text>
</comment>
<comment type="subcellular location">
    <subcellularLocation>
        <location evidence="1 13">Endoplasmic reticulum membrane</location>
        <topology evidence="1 13">Multi-pass membrane protein</topology>
    </subcellularLocation>
</comment>
<keyword evidence="18" id="KW-1185">Reference proteome</keyword>
<evidence type="ECO:0000256" key="14">
    <source>
        <dbReference type="SAM" id="MobiDB-lite"/>
    </source>
</evidence>
<evidence type="ECO:0000313" key="17">
    <source>
        <dbReference type="EMBL" id="KAK7812413.1"/>
    </source>
</evidence>
<feature type="transmembrane region" description="Helical" evidence="13">
    <location>
        <begin position="19"/>
        <end position="36"/>
    </location>
</feature>
<accession>A0AAW0IE41</accession>
<evidence type="ECO:0000256" key="10">
    <source>
        <dbReference type="ARBA" id="ARBA00023136"/>
    </source>
</evidence>
<feature type="compositionally biased region" description="Basic and acidic residues" evidence="14">
    <location>
        <begin position="200"/>
        <end position="210"/>
    </location>
</feature>
<dbReference type="GO" id="GO:0046872">
    <property type="term" value="F:metal ion binding"/>
    <property type="evidence" value="ECO:0007669"/>
    <property type="project" value="UniProtKB-UniRule"/>
</dbReference>